<name>A0A8T0GB33_CERPU</name>
<keyword evidence="1" id="KW-0175">Coiled coil</keyword>
<gene>
    <name evidence="3" type="ORF">KC19_11G064100</name>
</gene>
<protein>
    <submittedName>
        <fullName evidence="3">Uncharacterized protein</fullName>
    </submittedName>
</protein>
<dbReference type="EMBL" id="CM026432">
    <property type="protein sequence ID" value="KAG0556576.1"/>
    <property type="molecule type" value="Genomic_DNA"/>
</dbReference>
<keyword evidence="4" id="KW-1185">Reference proteome</keyword>
<sequence>MRAVKSIERLIRELQLSPEGGQPPEDDDGQQLQLWSPRTRSTDSLEDSPRRSRILALPSTRRDSPKLSGNQTGSRLLREELEKVSKQLAEQRALVATLEVEITTVLQEKKIQELDYKSHVQQLEDKVARLKQRLRGYTGEEAGATVCEDLLRLLQELFSHDITVGQPLYGELLTIPPERRKARDHILMLIYEKMHKSHENYERCWNDRESLRCTLAQANQQIQRLDTDLKQACKIAASEKQEMLQEVERLTSQWRDLSVAAAGEKQELVKEVQKLNDELSEVTETAALEKQEIRDEVEQLTLKLRNSQDIAHKDRKSMRIEIQRLANEIQQGLTTAASEKQLLNEEVQLLNNKLRVTVETAANDKIKLNTEIARLLGELQQQSTTTTTEKRTLSAEVTKLKDELRELTTTSAAEKQEMTKEIQKLTNKVKQLLTTSTAEKQAMQLKLDVANTRNDRLAKEYQHALVQLESLTDECNTTDIQLKDKQNGVTEKKLFSRGHETELTDANIHELMDETRQLLERIEFKDHSMTFLNKVTLPEFEQNQSHETQQTVLQVAQEKNSIQDPIEAHIVEISSQEQLEVKY</sequence>
<feature type="coiled-coil region" evidence="1">
    <location>
        <begin position="208"/>
        <end position="353"/>
    </location>
</feature>
<evidence type="ECO:0000256" key="2">
    <source>
        <dbReference type="SAM" id="MobiDB-lite"/>
    </source>
</evidence>
<dbReference type="AlphaFoldDB" id="A0A8T0GB33"/>
<dbReference type="Proteomes" id="UP000822688">
    <property type="component" value="Chromosome 11"/>
</dbReference>
<feature type="compositionally biased region" description="Polar residues" evidence="2">
    <location>
        <begin position="30"/>
        <end position="39"/>
    </location>
</feature>
<feature type="coiled-coil region" evidence="1">
    <location>
        <begin position="390"/>
        <end position="474"/>
    </location>
</feature>
<feature type="region of interest" description="Disordered" evidence="2">
    <location>
        <begin position="14"/>
        <end position="52"/>
    </location>
</feature>
<evidence type="ECO:0000313" key="4">
    <source>
        <dbReference type="Proteomes" id="UP000822688"/>
    </source>
</evidence>
<proteinExistence type="predicted"/>
<comment type="caution">
    <text evidence="3">The sequence shown here is derived from an EMBL/GenBank/DDBJ whole genome shotgun (WGS) entry which is preliminary data.</text>
</comment>
<feature type="compositionally biased region" description="Basic and acidic residues" evidence="2">
    <location>
        <begin position="40"/>
        <end position="50"/>
    </location>
</feature>
<reference evidence="3 4" key="1">
    <citation type="submission" date="2020-06" db="EMBL/GenBank/DDBJ databases">
        <title>WGS assembly of Ceratodon purpureus strain R40.</title>
        <authorList>
            <person name="Carey S.B."/>
            <person name="Jenkins J."/>
            <person name="Shu S."/>
            <person name="Lovell J.T."/>
            <person name="Sreedasyam A."/>
            <person name="Maumus F."/>
            <person name="Tiley G.P."/>
            <person name="Fernandez-Pozo N."/>
            <person name="Barry K."/>
            <person name="Chen C."/>
            <person name="Wang M."/>
            <person name="Lipzen A."/>
            <person name="Daum C."/>
            <person name="Saski C.A."/>
            <person name="Payton A.C."/>
            <person name="Mcbreen J.C."/>
            <person name="Conrad R.E."/>
            <person name="Kollar L.M."/>
            <person name="Olsson S."/>
            <person name="Huttunen S."/>
            <person name="Landis J.B."/>
            <person name="Wickett N.J."/>
            <person name="Johnson M.G."/>
            <person name="Rensing S.A."/>
            <person name="Grimwood J."/>
            <person name="Schmutz J."/>
            <person name="Mcdaniel S.F."/>
        </authorList>
    </citation>
    <scope>NUCLEOTIDE SEQUENCE [LARGE SCALE GENOMIC DNA]</scope>
    <source>
        <strain evidence="3 4">R40</strain>
    </source>
</reference>
<organism evidence="3 4">
    <name type="scientific">Ceratodon purpureus</name>
    <name type="common">Fire moss</name>
    <name type="synonym">Dicranum purpureum</name>
    <dbReference type="NCBI Taxonomy" id="3225"/>
    <lineage>
        <taxon>Eukaryota</taxon>
        <taxon>Viridiplantae</taxon>
        <taxon>Streptophyta</taxon>
        <taxon>Embryophyta</taxon>
        <taxon>Bryophyta</taxon>
        <taxon>Bryophytina</taxon>
        <taxon>Bryopsida</taxon>
        <taxon>Dicranidae</taxon>
        <taxon>Pseudoditrichales</taxon>
        <taxon>Ditrichaceae</taxon>
        <taxon>Ceratodon</taxon>
    </lineage>
</organism>
<evidence type="ECO:0000313" key="3">
    <source>
        <dbReference type="EMBL" id="KAG0556576.1"/>
    </source>
</evidence>
<evidence type="ECO:0000256" key="1">
    <source>
        <dbReference type="SAM" id="Coils"/>
    </source>
</evidence>
<feature type="coiled-coil region" evidence="1">
    <location>
        <begin position="74"/>
        <end position="140"/>
    </location>
</feature>
<accession>A0A8T0GB33</accession>